<gene>
    <name evidence="1" type="ORF">SAMN04488239_1234</name>
</gene>
<dbReference type="EMBL" id="FMZV01000023">
    <property type="protein sequence ID" value="SDE56500.1"/>
    <property type="molecule type" value="Genomic_DNA"/>
</dbReference>
<dbReference type="Proteomes" id="UP000199628">
    <property type="component" value="Unassembled WGS sequence"/>
</dbReference>
<keyword evidence="2" id="KW-1185">Reference proteome</keyword>
<reference evidence="2" key="1">
    <citation type="submission" date="2016-10" db="EMBL/GenBank/DDBJ databases">
        <authorList>
            <person name="Varghese N."/>
            <person name="Submissions S."/>
        </authorList>
    </citation>
    <scope>NUCLEOTIDE SEQUENCE [LARGE SCALE GENOMIC DNA]</scope>
    <source>
        <strain evidence="2">CGMCC 1.9108</strain>
    </source>
</reference>
<sequence length="45" mass="4948">MNCIKLLGQSLMARDFDRQAAELQVRIAVLNGYTALGIPVTMPVE</sequence>
<evidence type="ECO:0000313" key="2">
    <source>
        <dbReference type="Proteomes" id="UP000199628"/>
    </source>
</evidence>
<name>A0A1G7DZ03_9RHOB</name>
<proteinExistence type="predicted"/>
<evidence type="ECO:0008006" key="3">
    <source>
        <dbReference type="Google" id="ProtNLM"/>
    </source>
</evidence>
<evidence type="ECO:0000313" key="1">
    <source>
        <dbReference type="EMBL" id="SDE56500.1"/>
    </source>
</evidence>
<protein>
    <recommendedName>
        <fullName evidence="3">Transposase DDE domain-containing protein</fullName>
    </recommendedName>
</protein>
<accession>A0A1G7DZ03</accession>
<organism evidence="1 2">
    <name type="scientific">Ruegeria marina</name>
    <dbReference type="NCBI Taxonomy" id="639004"/>
    <lineage>
        <taxon>Bacteria</taxon>
        <taxon>Pseudomonadati</taxon>
        <taxon>Pseudomonadota</taxon>
        <taxon>Alphaproteobacteria</taxon>
        <taxon>Rhodobacterales</taxon>
        <taxon>Roseobacteraceae</taxon>
        <taxon>Ruegeria</taxon>
    </lineage>
</organism>
<dbReference type="AlphaFoldDB" id="A0A1G7DZ03"/>